<proteinExistence type="predicted"/>
<dbReference type="RefSeq" id="WP_166331650.1">
    <property type="nucleotide sequence ID" value="NZ_CP049933.1"/>
</dbReference>
<reference evidence="1 2" key="1">
    <citation type="submission" date="2020-03" db="EMBL/GenBank/DDBJ databases">
        <title>Leucobacter sp. nov., isolated from beetles.</title>
        <authorList>
            <person name="Hyun D.-W."/>
            <person name="Bae J.-W."/>
        </authorList>
    </citation>
    <scope>NUCLEOTIDE SEQUENCE [LARGE SCALE GENOMIC DNA]</scope>
    <source>
        <strain evidence="1 2">HDW9A</strain>
    </source>
</reference>
<sequence length="100" mass="11676">MKVTEEWYIHPPTAPDMTACLADGSDQAAKKTYAEQVELFRELQGLVATWRTDLEKWITDYFGPLLERVGSLMWWRIWRNISVILGFRLGMLWQKSRIGG</sequence>
<gene>
    <name evidence="1" type="ORF">G7066_13990</name>
</gene>
<evidence type="ECO:0000313" key="2">
    <source>
        <dbReference type="Proteomes" id="UP000503441"/>
    </source>
</evidence>
<name>A0ABX6JYL3_9MICO</name>
<keyword evidence="2" id="KW-1185">Reference proteome</keyword>
<organism evidence="1 2">
    <name type="scientific">Leucobacter coleopterorum</name>
    <dbReference type="NCBI Taxonomy" id="2714933"/>
    <lineage>
        <taxon>Bacteria</taxon>
        <taxon>Bacillati</taxon>
        <taxon>Actinomycetota</taxon>
        <taxon>Actinomycetes</taxon>
        <taxon>Micrococcales</taxon>
        <taxon>Microbacteriaceae</taxon>
        <taxon>Leucobacter</taxon>
    </lineage>
</organism>
<accession>A0ABX6JYL3</accession>
<dbReference type="Proteomes" id="UP000503441">
    <property type="component" value="Chromosome"/>
</dbReference>
<evidence type="ECO:0000313" key="1">
    <source>
        <dbReference type="EMBL" id="QIM19408.1"/>
    </source>
</evidence>
<dbReference type="EMBL" id="CP049933">
    <property type="protein sequence ID" value="QIM19408.1"/>
    <property type="molecule type" value="Genomic_DNA"/>
</dbReference>
<protein>
    <submittedName>
        <fullName evidence="1">Uncharacterized protein</fullName>
    </submittedName>
</protein>